<keyword evidence="5 9" id="KW-0067">ATP-binding</keyword>
<dbReference type="HAMAP" id="MF_00151">
    <property type="entry name" value="PPAT_bact"/>
    <property type="match status" value="1"/>
</dbReference>
<feature type="domain" description="Cytidyltransferase-like" evidence="10">
    <location>
        <begin position="8"/>
        <end position="136"/>
    </location>
</feature>
<dbReference type="CDD" id="cd02163">
    <property type="entry name" value="PPAT"/>
    <property type="match status" value="1"/>
</dbReference>
<dbReference type="Proteomes" id="UP000316095">
    <property type="component" value="Unassembled WGS sequence"/>
</dbReference>
<comment type="similarity">
    <text evidence="9">Belongs to the bacterial CoaD family.</text>
</comment>
<evidence type="ECO:0000256" key="9">
    <source>
        <dbReference type="HAMAP-Rule" id="MF_00151"/>
    </source>
</evidence>
<evidence type="ECO:0000313" key="12">
    <source>
        <dbReference type="Proteomes" id="UP000316095"/>
    </source>
</evidence>
<keyword evidence="1 9" id="KW-0963">Cytoplasm</keyword>
<organism evidence="11 12">
    <name type="scientific">Rubinisphaera italica</name>
    <dbReference type="NCBI Taxonomy" id="2527969"/>
    <lineage>
        <taxon>Bacteria</taxon>
        <taxon>Pseudomonadati</taxon>
        <taxon>Planctomycetota</taxon>
        <taxon>Planctomycetia</taxon>
        <taxon>Planctomycetales</taxon>
        <taxon>Planctomycetaceae</taxon>
        <taxon>Rubinisphaera</taxon>
    </lineage>
</organism>
<dbReference type="InterPro" id="IPR001980">
    <property type="entry name" value="PPAT"/>
</dbReference>
<dbReference type="GO" id="GO:0005737">
    <property type="term" value="C:cytoplasm"/>
    <property type="evidence" value="ECO:0007669"/>
    <property type="project" value="UniProtKB-SubCell"/>
</dbReference>
<feature type="site" description="Transition state stabilizer" evidence="9">
    <location>
        <position position="20"/>
    </location>
</feature>
<keyword evidence="3 9" id="KW-0548">Nucleotidyltransferase</keyword>
<dbReference type="Pfam" id="PF01467">
    <property type="entry name" value="CTP_transf_like"/>
    <property type="match status" value="1"/>
</dbReference>
<evidence type="ECO:0000256" key="1">
    <source>
        <dbReference type="ARBA" id="ARBA00022490"/>
    </source>
</evidence>
<dbReference type="PANTHER" id="PTHR21342:SF1">
    <property type="entry name" value="PHOSPHOPANTETHEINE ADENYLYLTRANSFERASE"/>
    <property type="match status" value="1"/>
</dbReference>
<comment type="function">
    <text evidence="9">Reversibly transfers an adenylyl group from ATP to 4'-phosphopantetheine, yielding dephospho-CoA (dPCoA) and pyrophosphate.</text>
</comment>
<reference evidence="11 12" key="1">
    <citation type="submission" date="2019-02" db="EMBL/GenBank/DDBJ databases">
        <title>Deep-cultivation of Planctomycetes and their phenomic and genomic characterization uncovers novel biology.</title>
        <authorList>
            <person name="Wiegand S."/>
            <person name="Jogler M."/>
            <person name="Boedeker C."/>
            <person name="Pinto D."/>
            <person name="Vollmers J."/>
            <person name="Rivas-Marin E."/>
            <person name="Kohn T."/>
            <person name="Peeters S.H."/>
            <person name="Heuer A."/>
            <person name="Rast P."/>
            <person name="Oberbeckmann S."/>
            <person name="Bunk B."/>
            <person name="Jeske O."/>
            <person name="Meyerdierks A."/>
            <person name="Storesund J.E."/>
            <person name="Kallscheuer N."/>
            <person name="Luecker S."/>
            <person name="Lage O.M."/>
            <person name="Pohl T."/>
            <person name="Merkel B.J."/>
            <person name="Hornburger P."/>
            <person name="Mueller R.-W."/>
            <person name="Bruemmer F."/>
            <person name="Labrenz M."/>
            <person name="Spormann A.M."/>
            <person name="Op Den Camp H."/>
            <person name="Overmann J."/>
            <person name="Amann R."/>
            <person name="Jetten M.S.M."/>
            <person name="Mascher T."/>
            <person name="Medema M.H."/>
            <person name="Devos D.P."/>
            <person name="Kaster A.-K."/>
            <person name="Ovreas L."/>
            <person name="Rohde M."/>
            <person name="Galperin M.Y."/>
            <person name="Jogler C."/>
        </authorList>
    </citation>
    <scope>NUCLEOTIDE SEQUENCE [LARGE SCALE GENOMIC DNA]</scope>
    <source>
        <strain evidence="11 12">Pan54</strain>
    </source>
</reference>
<feature type="binding site" evidence="9">
    <location>
        <begin position="91"/>
        <end position="93"/>
    </location>
    <ligand>
        <name>ATP</name>
        <dbReference type="ChEBI" id="CHEBI:30616"/>
    </ligand>
</feature>
<keyword evidence="6 9" id="KW-0460">Magnesium</keyword>
<keyword evidence="12" id="KW-1185">Reference proteome</keyword>
<dbReference type="EC" id="2.7.7.3" evidence="9"/>
<comment type="caution">
    <text evidence="11">The sequence shown here is derived from an EMBL/GenBank/DDBJ whole genome shotgun (WGS) entry which is preliminary data.</text>
</comment>
<evidence type="ECO:0000256" key="3">
    <source>
        <dbReference type="ARBA" id="ARBA00022695"/>
    </source>
</evidence>
<feature type="binding site" evidence="9">
    <location>
        <begin position="12"/>
        <end position="13"/>
    </location>
    <ligand>
        <name>ATP</name>
        <dbReference type="ChEBI" id="CHEBI:30616"/>
    </ligand>
</feature>
<dbReference type="OrthoDB" id="9806661at2"/>
<dbReference type="RefSeq" id="WP_146504279.1">
    <property type="nucleotide sequence ID" value="NZ_SJPG01000001.1"/>
</dbReference>
<evidence type="ECO:0000259" key="10">
    <source>
        <dbReference type="Pfam" id="PF01467"/>
    </source>
</evidence>
<evidence type="ECO:0000256" key="7">
    <source>
        <dbReference type="ARBA" id="ARBA00022993"/>
    </source>
</evidence>
<comment type="cofactor">
    <cofactor evidence="9">
        <name>Mg(2+)</name>
        <dbReference type="ChEBI" id="CHEBI:18420"/>
    </cofactor>
</comment>
<proteinExistence type="inferred from homology"/>
<dbReference type="Gene3D" id="3.40.50.620">
    <property type="entry name" value="HUPs"/>
    <property type="match status" value="1"/>
</dbReference>
<sequence length="166" mass="18606">MLNSQHAVYVGSFDPMTLGHVDVVRRGARIFEQLTVGIGINPEKNPLFTSEERLELIQDILSDLENVKVACFSGLTVDFVKQQQAGVMLRGIRTLSDIETEFTMTLANHALEPEIETVFLMASERYSHISSSLIKQIAQMGRDSAADKLEQFIPEQIIKPLLKKFA</sequence>
<dbReference type="GO" id="GO:0015937">
    <property type="term" value="P:coenzyme A biosynthetic process"/>
    <property type="evidence" value="ECO:0007669"/>
    <property type="project" value="UniProtKB-UniRule"/>
</dbReference>
<protein>
    <recommendedName>
        <fullName evidence="9">Phosphopantetheine adenylyltransferase</fullName>
        <ecNumber evidence="9">2.7.7.3</ecNumber>
    </recommendedName>
    <alternativeName>
        <fullName evidence="9">Dephospho-CoA pyrophosphorylase</fullName>
    </alternativeName>
    <alternativeName>
        <fullName evidence="9">Pantetheine-phosphate adenylyltransferase</fullName>
        <shortName evidence="9">PPAT</shortName>
    </alternativeName>
</protein>
<feature type="binding site" evidence="9">
    <location>
        <position position="101"/>
    </location>
    <ligand>
        <name>ATP</name>
        <dbReference type="ChEBI" id="CHEBI:30616"/>
    </ligand>
</feature>
<keyword evidence="7 9" id="KW-0173">Coenzyme A biosynthesis</keyword>
<dbReference type="PRINTS" id="PR01020">
    <property type="entry name" value="LPSBIOSNTHSS"/>
</dbReference>
<dbReference type="InterPro" id="IPR014729">
    <property type="entry name" value="Rossmann-like_a/b/a_fold"/>
</dbReference>
<evidence type="ECO:0000256" key="8">
    <source>
        <dbReference type="ARBA" id="ARBA00029346"/>
    </source>
</evidence>
<evidence type="ECO:0000256" key="6">
    <source>
        <dbReference type="ARBA" id="ARBA00022842"/>
    </source>
</evidence>
<dbReference type="InterPro" id="IPR004821">
    <property type="entry name" value="Cyt_trans-like"/>
</dbReference>
<name>A0A5C5XL01_9PLAN</name>
<comment type="catalytic activity">
    <reaction evidence="8 9">
        <text>(R)-4'-phosphopantetheine + ATP + H(+) = 3'-dephospho-CoA + diphosphate</text>
        <dbReference type="Rhea" id="RHEA:19801"/>
        <dbReference type="ChEBI" id="CHEBI:15378"/>
        <dbReference type="ChEBI" id="CHEBI:30616"/>
        <dbReference type="ChEBI" id="CHEBI:33019"/>
        <dbReference type="ChEBI" id="CHEBI:57328"/>
        <dbReference type="ChEBI" id="CHEBI:61723"/>
        <dbReference type="EC" id="2.7.7.3"/>
    </reaction>
</comment>
<dbReference type="GO" id="GO:0005524">
    <property type="term" value="F:ATP binding"/>
    <property type="evidence" value="ECO:0007669"/>
    <property type="project" value="UniProtKB-KW"/>
</dbReference>
<dbReference type="GO" id="GO:0004595">
    <property type="term" value="F:pantetheine-phosphate adenylyltransferase activity"/>
    <property type="evidence" value="ECO:0007669"/>
    <property type="project" value="UniProtKB-UniRule"/>
</dbReference>
<feature type="binding site" evidence="9">
    <location>
        <begin position="126"/>
        <end position="132"/>
    </location>
    <ligand>
        <name>ATP</name>
        <dbReference type="ChEBI" id="CHEBI:30616"/>
    </ligand>
</feature>
<feature type="binding site" evidence="9">
    <location>
        <position position="20"/>
    </location>
    <ligand>
        <name>ATP</name>
        <dbReference type="ChEBI" id="CHEBI:30616"/>
    </ligand>
</feature>
<evidence type="ECO:0000313" key="11">
    <source>
        <dbReference type="EMBL" id="TWT62422.1"/>
    </source>
</evidence>
<dbReference type="EMBL" id="SJPG01000001">
    <property type="protein sequence ID" value="TWT62422.1"/>
    <property type="molecule type" value="Genomic_DNA"/>
</dbReference>
<keyword evidence="4 9" id="KW-0547">Nucleotide-binding</keyword>
<feature type="binding site" evidence="9">
    <location>
        <position position="44"/>
    </location>
    <ligand>
        <name>substrate</name>
    </ligand>
</feature>
<comment type="pathway">
    <text evidence="9">Cofactor biosynthesis; coenzyme A biosynthesis; CoA from (R)-pantothenate: step 4/5.</text>
</comment>
<dbReference type="AlphaFoldDB" id="A0A5C5XL01"/>
<dbReference type="UniPathway" id="UPA00241">
    <property type="reaction ID" value="UER00355"/>
</dbReference>
<accession>A0A5C5XL01</accession>
<dbReference type="SUPFAM" id="SSF52374">
    <property type="entry name" value="Nucleotidylyl transferase"/>
    <property type="match status" value="1"/>
</dbReference>
<gene>
    <name evidence="9 11" type="primary">coaD</name>
    <name evidence="11" type="ORF">Pan54_31640</name>
</gene>
<dbReference type="NCBIfam" id="TIGR01510">
    <property type="entry name" value="coaD_prev_kdtB"/>
    <property type="match status" value="1"/>
</dbReference>
<evidence type="ECO:0000256" key="4">
    <source>
        <dbReference type="ARBA" id="ARBA00022741"/>
    </source>
</evidence>
<comment type="subcellular location">
    <subcellularLocation>
        <location evidence="9">Cytoplasm</location>
    </subcellularLocation>
</comment>
<keyword evidence="2 9" id="KW-0808">Transferase</keyword>
<comment type="subunit">
    <text evidence="9">Homohexamer.</text>
</comment>
<feature type="binding site" evidence="9">
    <location>
        <position position="90"/>
    </location>
    <ligand>
        <name>substrate</name>
    </ligand>
</feature>
<dbReference type="PANTHER" id="PTHR21342">
    <property type="entry name" value="PHOSPHOPANTETHEINE ADENYLYLTRANSFERASE"/>
    <property type="match status" value="1"/>
</dbReference>
<dbReference type="NCBIfam" id="TIGR00125">
    <property type="entry name" value="cyt_tran_rel"/>
    <property type="match status" value="1"/>
</dbReference>
<evidence type="ECO:0000256" key="5">
    <source>
        <dbReference type="ARBA" id="ARBA00022840"/>
    </source>
</evidence>
<feature type="binding site" evidence="9">
    <location>
        <position position="12"/>
    </location>
    <ligand>
        <name>substrate</name>
    </ligand>
</feature>
<feature type="binding site" evidence="9">
    <location>
        <position position="76"/>
    </location>
    <ligand>
        <name>substrate</name>
    </ligand>
</feature>
<evidence type="ECO:0000256" key="2">
    <source>
        <dbReference type="ARBA" id="ARBA00022679"/>
    </source>
</evidence>